<evidence type="ECO:0000313" key="8">
    <source>
        <dbReference type="EMBL" id="OAA55240.1"/>
    </source>
</evidence>
<comment type="caution">
    <text evidence="8">The sequence shown here is derived from an EMBL/GenBank/DDBJ whole genome shotgun (WGS) entry which is preliminary data.</text>
</comment>
<dbReference type="PANTHER" id="PTHR11010:SF117">
    <property type="entry name" value="SERINE PROTEASE 16"/>
    <property type="match status" value="1"/>
</dbReference>
<gene>
    <name evidence="8" type="ORF">SPI_08335</name>
</gene>
<evidence type="ECO:0000256" key="4">
    <source>
        <dbReference type="ARBA" id="ARBA00022801"/>
    </source>
</evidence>
<dbReference type="GO" id="GO:0008239">
    <property type="term" value="F:dipeptidyl-peptidase activity"/>
    <property type="evidence" value="ECO:0007669"/>
    <property type="project" value="TreeGrafter"/>
</dbReference>
<name>A0A162MEZ0_9HYPO</name>
<sequence length="601" mass="66618">MRCSLRTSLATAAGLLALSPAAAGLRTWQPIRELQKQIEQNALATTTTADDRPLYPAYNLSVPIDHFHNDSLYEPHANGYFNLRYWFDASYYTKGGPVIVLAAGETSGSNRLDFLHKGIAAQLAKAAHGLAVVLEHRYYGTSFPVDDLTTESLRFLRTEQALADTAYFAQHVLFPGLEDVDLSPGSGAPWIVYGGSYAGAFAAFLRVLYPDVFWGAISSSGVTEAIYDYWQYYEAQRLYGPPACVEITQKFIHIADQILLAGRDEQVAREQSNHREQYDGKQQQQQLGSWISPGGDTASSRVDLLKSTFGFGNITHDDDFASLLSDAMGGWQGTNWDPAENDPSFAWYCGNATADRLLYPVAPKDGGERKEHQDSNDSQEARVRALLAATSYRDEVDALTVPLQNFIGWVQATHRCPADRTQDACFGSRNATFYQRADLTQHWRSWTYQYCTQWGYLGTGSGVPADQLPLISRLLDLEYLSIVCREAFNITAPPDVASVNKLGGFDIRYPRLAIVDGEADPWRDATPHAIHRRGGARDRKSTTEEPFLLIGGGAVHHWDEYGLLDNETTADLPPAPVRQVQAEEAAFVKAWVAEWAAQNRG</sequence>
<evidence type="ECO:0000256" key="5">
    <source>
        <dbReference type="ARBA" id="ARBA00023180"/>
    </source>
</evidence>
<evidence type="ECO:0000256" key="3">
    <source>
        <dbReference type="ARBA" id="ARBA00022729"/>
    </source>
</evidence>
<feature type="signal peptide" evidence="7">
    <location>
        <begin position="1"/>
        <end position="24"/>
    </location>
</feature>
<evidence type="ECO:0000256" key="1">
    <source>
        <dbReference type="ARBA" id="ARBA00011079"/>
    </source>
</evidence>
<organism evidence="8 9">
    <name type="scientific">Niveomyces insectorum RCEF 264</name>
    <dbReference type="NCBI Taxonomy" id="1081102"/>
    <lineage>
        <taxon>Eukaryota</taxon>
        <taxon>Fungi</taxon>
        <taxon>Dikarya</taxon>
        <taxon>Ascomycota</taxon>
        <taxon>Pezizomycotina</taxon>
        <taxon>Sordariomycetes</taxon>
        <taxon>Hypocreomycetidae</taxon>
        <taxon>Hypocreales</taxon>
        <taxon>Cordycipitaceae</taxon>
        <taxon>Niveomyces</taxon>
    </lineage>
</organism>
<comment type="similarity">
    <text evidence="1">Belongs to the peptidase S28 family.</text>
</comment>
<protein>
    <submittedName>
        <fullName evidence="8">Extracelular serine peptidase</fullName>
    </submittedName>
</protein>
<dbReference type="EMBL" id="AZHD01000020">
    <property type="protein sequence ID" value="OAA55240.1"/>
    <property type="molecule type" value="Genomic_DNA"/>
</dbReference>
<keyword evidence="5" id="KW-0325">Glycoprotein</keyword>
<evidence type="ECO:0000256" key="6">
    <source>
        <dbReference type="SAM" id="MobiDB-lite"/>
    </source>
</evidence>
<dbReference type="Pfam" id="PF05577">
    <property type="entry name" value="Peptidase_S28"/>
    <property type="match status" value="1"/>
</dbReference>
<feature type="chain" id="PRO_5007837330" evidence="7">
    <location>
        <begin position="25"/>
        <end position="601"/>
    </location>
</feature>
<dbReference type="InterPro" id="IPR029058">
    <property type="entry name" value="AB_hydrolase_fold"/>
</dbReference>
<proteinExistence type="inferred from homology"/>
<dbReference type="OrthoDB" id="1735038at2759"/>
<keyword evidence="2" id="KW-0645">Protease</keyword>
<keyword evidence="4" id="KW-0378">Hydrolase</keyword>
<reference evidence="8 9" key="1">
    <citation type="journal article" date="2016" name="Genome Biol. Evol.">
        <title>Divergent and convergent evolution of fungal pathogenicity.</title>
        <authorList>
            <person name="Shang Y."/>
            <person name="Xiao G."/>
            <person name="Zheng P."/>
            <person name="Cen K."/>
            <person name="Zhan S."/>
            <person name="Wang C."/>
        </authorList>
    </citation>
    <scope>NUCLEOTIDE SEQUENCE [LARGE SCALE GENOMIC DNA]</scope>
    <source>
        <strain evidence="8 9">RCEF 264</strain>
    </source>
</reference>
<keyword evidence="9" id="KW-1185">Reference proteome</keyword>
<feature type="region of interest" description="Disordered" evidence="6">
    <location>
        <begin position="269"/>
        <end position="292"/>
    </location>
</feature>
<dbReference type="SUPFAM" id="SSF53474">
    <property type="entry name" value="alpha/beta-Hydrolases"/>
    <property type="match status" value="1"/>
</dbReference>
<dbReference type="InterPro" id="IPR008758">
    <property type="entry name" value="Peptidase_S28"/>
</dbReference>
<dbReference type="GO" id="GO:0006508">
    <property type="term" value="P:proteolysis"/>
    <property type="evidence" value="ECO:0007669"/>
    <property type="project" value="UniProtKB-KW"/>
</dbReference>
<evidence type="ECO:0000313" key="9">
    <source>
        <dbReference type="Proteomes" id="UP000076874"/>
    </source>
</evidence>
<dbReference type="PANTHER" id="PTHR11010">
    <property type="entry name" value="PROTEASE S28 PRO-X CARBOXYPEPTIDASE-RELATED"/>
    <property type="match status" value="1"/>
</dbReference>
<dbReference type="Proteomes" id="UP000076874">
    <property type="component" value="Unassembled WGS sequence"/>
</dbReference>
<dbReference type="Gene3D" id="3.40.50.1820">
    <property type="entry name" value="alpha/beta hydrolase"/>
    <property type="match status" value="2"/>
</dbReference>
<evidence type="ECO:0000256" key="2">
    <source>
        <dbReference type="ARBA" id="ARBA00022670"/>
    </source>
</evidence>
<dbReference type="GO" id="GO:0070008">
    <property type="term" value="F:serine-type exopeptidase activity"/>
    <property type="evidence" value="ECO:0007669"/>
    <property type="project" value="InterPro"/>
</dbReference>
<accession>A0A162MEZ0</accession>
<evidence type="ECO:0000256" key="7">
    <source>
        <dbReference type="SAM" id="SignalP"/>
    </source>
</evidence>
<feature type="compositionally biased region" description="Basic and acidic residues" evidence="6">
    <location>
        <begin position="269"/>
        <end position="279"/>
    </location>
</feature>
<dbReference type="FunFam" id="3.40.50.1820:FF:000251">
    <property type="entry name" value="Extracelular serine carboxypeptidase, putative"/>
    <property type="match status" value="1"/>
</dbReference>
<keyword evidence="3 7" id="KW-0732">Signal</keyword>
<dbReference type="AlphaFoldDB" id="A0A162MEZ0"/>